<evidence type="ECO:0000313" key="2">
    <source>
        <dbReference type="EMBL" id="RPF42740.1"/>
    </source>
</evidence>
<proteinExistence type="predicted"/>
<feature type="transmembrane region" description="Helical" evidence="1">
    <location>
        <begin position="211"/>
        <end position="228"/>
    </location>
</feature>
<keyword evidence="3" id="KW-1185">Reference proteome</keyword>
<feature type="transmembrane region" description="Helical" evidence="1">
    <location>
        <begin position="75"/>
        <end position="103"/>
    </location>
</feature>
<sequence length="489" mass="55486">MKETLWRHLFLFLLISGLLLFIVTAFSGGISDPDTWWHLAAGKYIVQTRSVPHADPFSWTVAGKPWVTHEWLAEVLLYLAYAAGQFWGVLSFLLAVASVLFLLYWRLLTTAKGPFFVAALVLLITGEMLYPFLELRPQVISYALFVAFLHVLHRYDRGEDRLFLLPLLTALWANNHGSFFLGPALLLLYTCCGLVPLRHEKLARRHHDKMALARLLLVLALCVAAAALNPNGGKLLVYPFSTIGASEMMDNIQEWLSPDFHNPYNQLFLVYYLGTFLLLLLTPQRIRLFDLALFLLCGAAAFTHARFIAYALLVNGLLWANYCRPELRWKTHLKGAVKYALLPALLVLYAVILTGRTPPQNPVDYRFANPQEYPVKALAYLKEHPLKGKMLNYYGWGGYLIWNRPGEKVFIDGRADVYFPKVFDDYRRITRLEPEAPALLEAYGIDYVLMPAAAALVQALRFAPAWETYYADKTAVILVKKKGGASRAR</sequence>
<feature type="transmembrane region" description="Helical" evidence="1">
    <location>
        <begin position="115"/>
        <end position="133"/>
    </location>
</feature>
<dbReference type="AlphaFoldDB" id="A0A3N5AFK0"/>
<keyword evidence="1" id="KW-0472">Membrane</keyword>
<dbReference type="RefSeq" id="WP_123931297.1">
    <property type="nucleotide sequence ID" value="NZ_RKRE01000003.1"/>
</dbReference>
<name>A0A3N5AFK0_9THEO</name>
<dbReference type="Proteomes" id="UP000282654">
    <property type="component" value="Unassembled WGS sequence"/>
</dbReference>
<evidence type="ECO:0000313" key="3">
    <source>
        <dbReference type="Proteomes" id="UP000282654"/>
    </source>
</evidence>
<keyword evidence="1" id="KW-0812">Transmembrane</keyword>
<keyword evidence="1" id="KW-1133">Transmembrane helix</keyword>
<reference evidence="2 3" key="1">
    <citation type="submission" date="2018-11" db="EMBL/GenBank/DDBJ databases">
        <title>Genomic Encyclopedia of Type Strains, Phase IV (KMG-IV): sequencing the most valuable type-strain genomes for metagenomic binning, comparative biology and taxonomic classification.</title>
        <authorList>
            <person name="Goeker M."/>
        </authorList>
    </citation>
    <scope>NUCLEOTIDE SEQUENCE [LARGE SCALE GENOMIC DNA]</scope>
    <source>
        <strain evidence="2 3">DSM 102936</strain>
    </source>
</reference>
<gene>
    <name evidence="2" type="ORF">EDD75_1850</name>
</gene>
<dbReference type="EMBL" id="RKRE01000003">
    <property type="protein sequence ID" value="RPF42740.1"/>
    <property type="molecule type" value="Genomic_DNA"/>
</dbReference>
<comment type="caution">
    <text evidence="2">The sequence shown here is derived from an EMBL/GenBank/DDBJ whole genome shotgun (WGS) entry which is preliminary data.</text>
</comment>
<feature type="transmembrane region" description="Helical" evidence="1">
    <location>
        <begin position="264"/>
        <end position="281"/>
    </location>
</feature>
<evidence type="ECO:0008006" key="4">
    <source>
        <dbReference type="Google" id="ProtNLM"/>
    </source>
</evidence>
<organism evidence="2 3">
    <name type="scientific">Thermodesulfitimonas autotrophica</name>
    <dbReference type="NCBI Taxonomy" id="1894989"/>
    <lineage>
        <taxon>Bacteria</taxon>
        <taxon>Bacillati</taxon>
        <taxon>Bacillota</taxon>
        <taxon>Clostridia</taxon>
        <taxon>Thermoanaerobacterales</taxon>
        <taxon>Thermoanaerobacteraceae</taxon>
        <taxon>Thermodesulfitimonas</taxon>
    </lineage>
</organism>
<accession>A0A3N5AFK0</accession>
<protein>
    <recommendedName>
        <fullName evidence="4">Dolichyl-phosphate-mannose-protein mannosyltransferase</fullName>
    </recommendedName>
</protein>
<evidence type="ECO:0000256" key="1">
    <source>
        <dbReference type="SAM" id="Phobius"/>
    </source>
</evidence>
<dbReference type="OrthoDB" id="9786218at2"/>
<feature type="transmembrane region" description="Helical" evidence="1">
    <location>
        <begin position="293"/>
        <end position="319"/>
    </location>
</feature>